<keyword evidence="8 13" id="KW-1133">Transmembrane helix</keyword>
<feature type="transmembrane region" description="Helical" evidence="13">
    <location>
        <begin position="190"/>
        <end position="207"/>
    </location>
</feature>
<accession>A0ABP7C4M3</accession>
<feature type="transmembrane region" description="Helical" evidence="13">
    <location>
        <begin position="12"/>
        <end position="34"/>
    </location>
</feature>
<feature type="transmembrane region" description="Helical" evidence="13">
    <location>
        <begin position="125"/>
        <end position="143"/>
    </location>
</feature>
<evidence type="ECO:0000313" key="14">
    <source>
        <dbReference type="EMBL" id="GAA3676471.1"/>
    </source>
</evidence>
<evidence type="ECO:0000256" key="12">
    <source>
        <dbReference type="ARBA" id="ARBA00034430"/>
    </source>
</evidence>
<keyword evidence="3" id="KW-0813">Transport</keyword>
<evidence type="ECO:0000256" key="6">
    <source>
        <dbReference type="ARBA" id="ARBA00022826"/>
    </source>
</evidence>
<name>A0ABP7C4M3_9MICC</name>
<comment type="catalytic activity">
    <reaction evidence="12">
        <text>K(+)(in) = K(+)(out)</text>
        <dbReference type="Rhea" id="RHEA:29463"/>
        <dbReference type="ChEBI" id="CHEBI:29103"/>
    </reaction>
</comment>
<dbReference type="Proteomes" id="UP001500752">
    <property type="component" value="Unassembled WGS sequence"/>
</dbReference>
<feature type="transmembrane region" description="Helical" evidence="13">
    <location>
        <begin position="163"/>
        <end position="184"/>
    </location>
</feature>
<evidence type="ECO:0000256" key="11">
    <source>
        <dbReference type="ARBA" id="ARBA00023303"/>
    </source>
</evidence>
<keyword evidence="4" id="KW-0633">Potassium transport</keyword>
<comment type="subcellular location">
    <subcellularLocation>
        <location evidence="1">Membrane</location>
        <topology evidence="1">Multi-pass membrane protein</topology>
    </subcellularLocation>
</comment>
<evidence type="ECO:0000256" key="4">
    <source>
        <dbReference type="ARBA" id="ARBA00022538"/>
    </source>
</evidence>
<keyword evidence="5 13" id="KW-0812">Transmembrane</keyword>
<feature type="transmembrane region" description="Helical" evidence="13">
    <location>
        <begin position="54"/>
        <end position="74"/>
    </location>
</feature>
<evidence type="ECO:0000256" key="3">
    <source>
        <dbReference type="ARBA" id="ARBA00022448"/>
    </source>
</evidence>
<comment type="similarity">
    <text evidence="2">Belongs to the TMEM175 family.</text>
</comment>
<dbReference type="EMBL" id="BAABEO010000009">
    <property type="protein sequence ID" value="GAA3676471.1"/>
    <property type="molecule type" value="Genomic_DNA"/>
</dbReference>
<feature type="transmembrane region" description="Helical" evidence="13">
    <location>
        <begin position="86"/>
        <end position="105"/>
    </location>
</feature>
<reference evidence="15" key="1">
    <citation type="journal article" date="2019" name="Int. J. Syst. Evol. Microbiol.">
        <title>The Global Catalogue of Microorganisms (GCM) 10K type strain sequencing project: providing services to taxonomists for standard genome sequencing and annotation.</title>
        <authorList>
            <consortium name="The Broad Institute Genomics Platform"/>
            <consortium name="The Broad Institute Genome Sequencing Center for Infectious Disease"/>
            <person name="Wu L."/>
            <person name="Ma J."/>
        </authorList>
    </citation>
    <scope>NUCLEOTIDE SEQUENCE [LARGE SCALE GENOMIC DNA]</scope>
    <source>
        <strain evidence="15">JCM 30742</strain>
    </source>
</reference>
<evidence type="ECO:0000256" key="8">
    <source>
        <dbReference type="ARBA" id="ARBA00022989"/>
    </source>
</evidence>
<keyword evidence="15" id="KW-1185">Reference proteome</keyword>
<organism evidence="14 15">
    <name type="scientific">Arthrobacter ginkgonis</name>
    <dbReference type="NCBI Taxonomy" id="1630594"/>
    <lineage>
        <taxon>Bacteria</taxon>
        <taxon>Bacillati</taxon>
        <taxon>Actinomycetota</taxon>
        <taxon>Actinomycetes</taxon>
        <taxon>Micrococcales</taxon>
        <taxon>Micrococcaceae</taxon>
        <taxon>Arthrobacter</taxon>
    </lineage>
</organism>
<evidence type="ECO:0000256" key="2">
    <source>
        <dbReference type="ARBA" id="ARBA00006920"/>
    </source>
</evidence>
<evidence type="ECO:0008006" key="16">
    <source>
        <dbReference type="Google" id="ProtNLM"/>
    </source>
</evidence>
<evidence type="ECO:0000256" key="13">
    <source>
        <dbReference type="SAM" id="Phobius"/>
    </source>
</evidence>
<dbReference type="RefSeq" id="WP_345149481.1">
    <property type="nucleotide sequence ID" value="NZ_BAABEO010000009.1"/>
</dbReference>
<evidence type="ECO:0000256" key="7">
    <source>
        <dbReference type="ARBA" id="ARBA00022958"/>
    </source>
</evidence>
<sequence length="210" mass="22829">MSNLSFDRSTTEFGRSLSFFDAIYAFAITLLVTNVDPPPARSWASLSALLNSHLPSQLLGFTLSFVVIAVYWRVNFRVIGSMALMSHRLIVWNIVAVFFIILIPFTTQGTSDPETDDLPLPTALYALNIALASLSQTAIYLSARKHGLTQAEADQGKPSLRQILPFLTVPAVFLASIPVTLLAGPSAGRLVWAALFIINPLVGRLLSAAR</sequence>
<evidence type="ECO:0000256" key="9">
    <source>
        <dbReference type="ARBA" id="ARBA00023065"/>
    </source>
</evidence>
<gene>
    <name evidence="14" type="ORF">GCM10023081_13460</name>
</gene>
<proteinExistence type="inferred from homology"/>
<keyword evidence="10 13" id="KW-0472">Membrane</keyword>
<evidence type="ECO:0000256" key="10">
    <source>
        <dbReference type="ARBA" id="ARBA00023136"/>
    </source>
</evidence>
<dbReference type="Pfam" id="PF06736">
    <property type="entry name" value="TMEM175"/>
    <property type="match status" value="1"/>
</dbReference>
<comment type="caution">
    <text evidence="14">The sequence shown here is derived from an EMBL/GenBank/DDBJ whole genome shotgun (WGS) entry which is preliminary data.</text>
</comment>
<keyword evidence="11" id="KW-0407">Ion channel</keyword>
<evidence type="ECO:0000256" key="1">
    <source>
        <dbReference type="ARBA" id="ARBA00004141"/>
    </source>
</evidence>
<evidence type="ECO:0000256" key="5">
    <source>
        <dbReference type="ARBA" id="ARBA00022692"/>
    </source>
</evidence>
<keyword evidence="9" id="KW-0406">Ion transport</keyword>
<keyword evidence="6" id="KW-0631">Potassium channel</keyword>
<keyword evidence="7" id="KW-0630">Potassium</keyword>
<protein>
    <recommendedName>
        <fullName evidence="16">DUF1211 domain-containing protein</fullName>
    </recommendedName>
</protein>
<evidence type="ECO:0000313" key="15">
    <source>
        <dbReference type="Proteomes" id="UP001500752"/>
    </source>
</evidence>
<dbReference type="InterPro" id="IPR010617">
    <property type="entry name" value="TMEM175-like"/>
</dbReference>